<keyword evidence="1" id="KW-0472">Membrane</keyword>
<dbReference type="NCBIfam" id="TIGR02532">
    <property type="entry name" value="IV_pilin_GFxxxE"/>
    <property type="match status" value="1"/>
</dbReference>
<organism evidence="2 3">
    <name type="scientific">candidate division WWE3 bacterium RIFCSPLOWO2_01_FULL_53_14</name>
    <dbReference type="NCBI Taxonomy" id="1802628"/>
    <lineage>
        <taxon>Bacteria</taxon>
        <taxon>Katanobacteria</taxon>
    </lineage>
</organism>
<accession>A0A1F4VW15</accession>
<dbReference type="InterPro" id="IPR045584">
    <property type="entry name" value="Pilin-like"/>
</dbReference>
<dbReference type="EMBL" id="MEVL01000014">
    <property type="protein sequence ID" value="OGC61260.1"/>
    <property type="molecule type" value="Genomic_DNA"/>
</dbReference>
<evidence type="ECO:0000313" key="3">
    <source>
        <dbReference type="Proteomes" id="UP000176967"/>
    </source>
</evidence>
<dbReference type="Proteomes" id="UP000176967">
    <property type="component" value="Unassembled WGS sequence"/>
</dbReference>
<feature type="transmembrane region" description="Helical" evidence="1">
    <location>
        <begin position="12"/>
        <end position="34"/>
    </location>
</feature>
<name>A0A1F4VW15_UNCKA</name>
<dbReference type="InterPro" id="IPR012902">
    <property type="entry name" value="N_methyl_site"/>
</dbReference>
<reference evidence="2 3" key="1">
    <citation type="journal article" date="2016" name="Nat. Commun.">
        <title>Thousands of microbial genomes shed light on interconnected biogeochemical processes in an aquifer system.</title>
        <authorList>
            <person name="Anantharaman K."/>
            <person name="Brown C.T."/>
            <person name="Hug L.A."/>
            <person name="Sharon I."/>
            <person name="Castelle C.J."/>
            <person name="Probst A.J."/>
            <person name="Thomas B.C."/>
            <person name="Singh A."/>
            <person name="Wilkins M.J."/>
            <person name="Karaoz U."/>
            <person name="Brodie E.L."/>
            <person name="Williams K.H."/>
            <person name="Hubbard S.S."/>
            <person name="Banfield J.F."/>
        </authorList>
    </citation>
    <scope>NUCLEOTIDE SEQUENCE [LARGE SCALE GENOMIC DNA]</scope>
</reference>
<protein>
    <recommendedName>
        <fullName evidence="4">General secretion pathway GspH domain-containing protein</fullName>
    </recommendedName>
</protein>
<dbReference type="Gene3D" id="3.30.700.10">
    <property type="entry name" value="Glycoprotein, Type 4 Pilin"/>
    <property type="match status" value="1"/>
</dbReference>
<evidence type="ECO:0000256" key="1">
    <source>
        <dbReference type="SAM" id="Phobius"/>
    </source>
</evidence>
<evidence type="ECO:0000313" key="2">
    <source>
        <dbReference type="EMBL" id="OGC61260.1"/>
    </source>
</evidence>
<gene>
    <name evidence="2" type="ORF">A2890_02235</name>
</gene>
<keyword evidence="1" id="KW-0812">Transmembrane</keyword>
<dbReference type="Pfam" id="PF07963">
    <property type="entry name" value="N_methyl"/>
    <property type="match status" value="1"/>
</dbReference>
<keyword evidence="1" id="KW-1133">Transmembrane helix</keyword>
<dbReference type="STRING" id="1802628.A2890_02235"/>
<evidence type="ECO:0008006" key="4">
    <source>
        <dbReference type="Google" id="ProtNLM"/>
    </source>
</evidence>
<dbReference type="AlphaFoldDB" id="A0A1F4VW15"/>
<sequence length="187" mass="20208">MNRKLLTRKSFTLIELLVVISIIGILTTFTAAAFNSYSRRQRLEEAQKDLDSVIRDAQTRALSSVSGLHWGVNLNLGTGTILLFSTASTFDSSPESLIRNLDSGLIISDLTLVSNNRVNIIFSVANGSVTFTDNDGTCLGGSADSACSTDPDRCLAIGVNLQGSTDKRYLKVNERNIFESNALTPCP</sequence>
<proteinExistence type="predicted"/>
<comment type="caution">
    <text evidence="2">The sequence shown here is derived from an EMBL/GenBank/DDBJ whole genome shotgun (WGS) entry which is preliminary data.</text>
</comment>
<dbReference type="SUPFAM" id="SSF54523">
    <property type="entry name" value="Pili subunits"/>
    <property type="match status" value="1"/>
</dbReference>